<comment type="similarity">
    <text evidence="1 13 14">Belongs to the ATPase B chain family.</text>
</comment>
<dbReference type="AlphaFoldDB" id="A0A841C8C4"/>
<dbReference type="GO" id="GO:0046961">
    <property type="term" value="F:proton-transporting ATPase activity, rotational mechanism"/>
    <property type="evidence" value="ECO:0007669"/>
    <property type="project" value="TreeGrafter"/>
</dbReference>
<comment type="subunit">
    <text evidence="13">F-type ATPases have 2 components, F(1) - the catalytic core - and F(0) - the membrane proton channel. F(1) has five subunits: alpha(3), beta(3), gamma(1), delta(1), epsilon(1). F(0) has three main subunits: a(1), b(2) and c(10-14). The alpha and beta chains form an alternating ring which encloses part of the gamma chain. F(1) is attached to F(0) by a central stalk formed by the gamma and epsilon chains, while a peripheral stalk is formed by the delta and b chains.</text>
</comment>
<comment type="function">
    <text evidence="13">Component of the F(0) channel, it forms part of the peripheral stalk, linking F(1) to F(0).</text>
</comment>
<protein>
    <recommendedName>
        <fullName evidence="13">ATP synthase subunit b</fullName>
    </recommendedName>
    <alternativeName>
        <fullName evidence="13">ATP synthase F(0) sector subunit b</fullName>
    </alternativeName>
    <alternativeName>
        <fullName evidence="13">ATPase subunit I</fullName>
    </alternativeName>
    <alternativeName>
        <fullName evidence="13">F-type ATPase subunit b</fullName>
        <shortName evidence="13">F-ATPase subunit b</shortName>
    </alternativeName>
</protein>
<evidence type="ECO:0000256" key="12">
    <source>
        <dbReference type="ARBA" id="ARBA00037847"/>
    </source>
</evidence>
<keyword evidence="2 13" id="KW-0813">Transport</keyword>
<feature type="transmembrane region" description="Helical" evidence="13">
    <location>
        <begin position="12"/>
        <end position="33"/>
    </location>
</feature>
<dbReference type="Pfam" id="PF00430">
    <property type="entry name" value="ATP-synt_B"/>
    <property type="match status" value="1"/>
</dbReference>
<evidence type="ECO:0000256" key="4">
    <source>
        <dbReference type="ARBA" id="ARBA00022547"/>
    </source>
</evidence>
<comment type="function">
    <text evidence="11 13">F(1)F(0) ATP synthase produces ATP from ADP in the presence of a proton or sodium gradient. F-type ATPases consist of two structural domains, F(1) containing the extramembraneous catalytic core and F(0) containing the membrane proton channel, linked together by a central stalk and a peripheral stalk. During catalysis, ATP synthesis in the catalytic domain of F(1) is coupled via a rotary mechanism of the central stalk subunits to proton translocation.</text>
</comment>
<dbReference type="InterPro" id="IPR002146">
    <property type="entry name" value="ATP_synth_b/b'su_bac/chlpt"/>
</dbReference>
<evidence type="ECO:0000256" key="13">
    <source>
        <dbReference type="HAMAP-Rule" id="MF_01398"/>
    </source>
</evidence>
<gene>
    <name evidence="13" type="primary">atpF</name>
    <name evidence="15" type="ORF">HNQ37_000351</name>
</gene>
<dbReference type="InterPro" id="IPR050059">
    <property type="entry name" value="ATP_synthase_B_chain"/>
</dbReference>
<keyword evidence="7 13" id="KW-1133">Transmembrane helix</keyword>
<evidence type="ECO:0000256" key="1">
    <source>
        <dbReference type="ARBA" id="ARBA00005513"/>
    </source>
</evidence>
<dbReference type="InterPro" id="IPR028987">
    <property type="entry name" value="ATP_synth_B-like_membr_sf"/>
</dbReference>
<keyword evidence="9 13" id="KW-0472">Membrane</keyword>
<proteinExistence type="inferred from homology"/>
<keyword evidence="3 13" id="KW-1003">Cell membrane</keyword>
<evidence type="ECO:0000256" key="9">
    <source>
        <dbReference type="ARBA" id="ARBA00023136"/>
    </source>
</evidence>
<dbReference type="HAMAP" id="MF_01398">
    <property type="entry name" value="ATP_synth_b_bprime"/>
    <property type="match status" value="1"/>
</dbReference>
<dbReference type="PANTHER" id="PTHR33445">
    <property type="entry name" value="ATP SYNTHASE SUBUNIT B', CHLOROPLASTIC"/>
    <property type="match status" value="1"/>
</dbReference>
<evidence type="ECO:0000256" key="8">
    <source>
        <dbReference type="ARBA" id="ARBA00023065"/>
    </source>
</evidence>
<evidence type="ECO:0000256" key="11">
    <source>
        <dbReference type="ARBA" id="ARBA00025198"/>
    </source>
</evidence>
<name>A0A841C8C4_9LACT</name>
<dbReference type="GO" id="GO:0005886">
    <property type="term" value="C:plasma membrane"/>
    <property type="evidence" value="ECO:0007669"/>
    <property type="project" value="UniProtKB-SubCell"/>
</dbReference>
<dbReference type="Proteomes" id="UP000562464">
    <property type="component" value="Unassembled WGS sequence"/>
</dbReference>
<reference evidence="15 16" key="1">
    <citation type="submission" date="2020-08" db="EMBL/GenBank/DDBJ databases">
        <title>Genomic Encyclopedia of Type Strains, Phase IV (KMG-IV): sequencing the most valuable type-strain genomes for metagenomic binning, comparative biology and taxonomic classification.</title>
        <authorList>
            <person name="Goeker M."/>
        </authorList>
    </citation>
    <scope>NUCLEOTIDE SEQUENCE [LARGE SCALE GENOMIC DNA]</scope>
    <source>
        <strain evidence="15 16">DSM 14925</strain>
    </source>
</reference>
<evidence type="ECO:0000256" key="10">
    <source>
        <dbReference type="ARBA" id="ARBA00023310"/>
    </source>
</evidence>
<keyword evidence="6 13" id="KW-0375">Hydrogen ion transport</keyword>
<evidence type="ECO:0000256" key="7">
    <source>
        <dbReference type="ARBA" id="ARBA00022989"/>
    </source>
</evidence>
<dbReference type="GO" id="GO:0046933">
    <property type="term" value="F:proton-transporting ATP synthase activity, rotational mechanism"/>
    <property type="evidence" value="ECO:0007669"/>
    <property type="project" value="UniProtKB-UniRule"/>
</dbReference>
<evidence type="ECO:0000256" key="6">
    <source>
        <dbReference type="ARBA" id="ARBA00022781"/>
    </source>
</evidence>
<dbReference type="GO" id="GO:0012505">
    <property type="term" value="C:endomembrane system"/>
    <property type="evidence" value="ECO:0007669"/>
    <property type="project" value="UniProtKB-SubCell"/>
</dbReference>
<keyword evidence="8 13" id="KW-0406">Ion transport</keyword>
<dbReference type="RefSeq" id="WP_183538711.1">
    <property type="nucleotide sequence ID" value="NZ_DASWOY010000021.1"/>
</dbReference>
<evidence type="ECO:0000256" key="14">
    <source>
        <dbReference type="RuleBase" id="RU003848"/>
    </source>
</evidence>
<dbReference type="NCBIfam" id="TIGR01144">
    <property type="entry name" value="ATP_synt_b"/>
    <property type="match status" value="1"/>
</dbReference>
<organism evidence="15 16">
    <name type="scientific">Lactovum miscens</name>
    <dbReference type="NCBI Taxonomy" id="190387"/>
    <lineage>
        <taxon>Bacteria</taxon>
        <taxon>Bacillati</taxon>
        <taxon>Bacillota</taxon>
        <taxon>Bacilli</taxon>
        <taxon>Lactobacillales</taxon>
        <taxon>Streptococcaceae</taxon>
        <taxon>Lactovum</taxon>
    </lineage>
</organism>
<dbReference type="Gene3D" id="6.10.250.1580">
    <property type="match status" value="1"/>
</dbReference>
<sequence length="166" mass="18214">MILAETAPNTILGNIIVVSGAFILLIVLLRLFAWKQITGVFEARAKKITDDISAAEDAQKEASELVNQRQEELSHTREEASEIVETARITAAQTRQSLLEQAMTDVTKQKQRATDDIANQRIAAMNTVRGEVAAISVQIAETLIGKSLDTKGQSELIDSYLNKFGE</sequence>
<keyword evidence="10 13" id="KW-0066">ATP synthesis</keyword>
<dbReference type="EMBL" id="JACHHV010000004">
    <property type="protein sequence ID" value="MBB5887480.1"/>
    <property type="molecule type" value="Genomic_DNA"/>
</dbReference>
<evidence type="ECO:0000256" key="3">
    <source>
        <dbReference type="ARBA" id="ARBA00022475"/>
    </source>
</evidence>
<comment type="caution">
    <text evidence="15">The sequence shown here is derived from an EMBL/GenBank/DDBJ whole genome shotgun (WGS) entry which is preliminary data.</text>
</comment>
<keyword evidence="5 13" id="KW-0812">Transmembrane</keyword>
<dbReference type="GO" id="GO:0045259">
    <property type="term" value="C:proton-transporting ATP synthase complex"/>
    <property type="evidence" value="ECO:0007669"/>
    <property type="project" value="UniProtKB-KW"/>
</dbReference>
<evidence type="ECO:0000256" key="5">
    <source>
        <dbReference type="ARBA" id="ARBA00022692"/>
    </source>
</evidence>
<evidence type="ECO:0000313" key="15">
    <source>
        <dbReference type="EMBL" id="MBB5887480.1"/>
    </source>
</evidence>
<keyword evidence="4 13" id="KW-0138">CF(0)</keyword>
<comment type="subcellular location">
    <subcellularLocation>
        <location evidence="13">Cell membrane</location>
        <topology evidence="13">Single-pass membrane protein</topology>
    </subcellularLocation>
    <subcellularLocation>
        <location evidence="12">Endomembrane system</location>
        <topology evidence="12">Single-pass membrane protein</topology>
    </subcellularLocation>
</comment>
<accession>A0A841C8C4</accession>
<evidence type="ECO:0000313" key="16">
    <source>
        <dbReference type="Proteomes" id="UP000562464"/>
    </source>
</evidence>
<dbReference type="CDD" id="cd06503">
    <property type="entry name" value="ATP-synt_Fo_b"/>
    <property type="match status" value="1"/>
</dbReference>
<evidence type="ECO:0000256" key="2">
    <source>
        <dbReference type="ARBA" id="ARBA00022448"/>
    </source>
</evidence>
<dbReference type="PANTHER" id="PTHR33445:SF1">
    <property type="entry name" value="ATP SYNTHASE SUBUNIT B"/>
    <property type="match status" value="1"/>
</dbReference>
<keyword evidence="16" id="KW-1185">Reference proteome</keyword>
<dbReference type="SUPFAM" id="SSF81573">
    <property type="entry name" value="F1F0 ATP synthase subunit B, membrane domain"/>
    <property type="match status" value="1"/>
</dbReference>
<dbReference type="InterPro" id="IPR005864">
    <property type="entry name" value="ATP_synth_F0_bsu_bac"/>
</dbReference>